<comment type="caution">
    <text evidence="1">The sequence shown here is derived from an EMBL/GenBank/DDBJ whole genome shotgun (WGS) entry which is preliminary data.</text>
</comment>
<gene>
    <name evidence="1" type="ORF">Tci_922130</name>
</gene>
<proteinExistence type="predicted"/>
<reference evidence="1" key="1">
    <citation type="journal article" date="2019" name="Sci. Rep.">
        <title>Draft genome of Tanacetum cinerariifolium, the natural source of mosquito coil.</title>
        <authorList>
            <person name="Yamashiro T."/>
            <person name="Shiraishi A."/>
            <person name="Satake H."/>
            <person name="Nakayama K."/>
        </authorList>
    </citation>
    <scope>NUCLEOTIDE SEQUENCE</scope>
</reference>
<sequence length="104" mass="11402">GAVLVYQHHERAVVLHPRVFVEQHLGAAAAILHLHHRATRHKQAGHCDSIAERAASIFAQVEDDALHAFGRELGQFLAHVVGRRAPTGAGEVSVKYRQAEVSDF</sequence>
<name>A0A699WZ74_TANCI</name>
<dbReference type="AlphaFoldDB" id="A0A699WZ74"/>
<feature type="non-terminal residue" evidence="1">
    <location>
        <position position="1"/>
    </location>
</feature>
<protein>
    <submittedName>
        <fullName evidence="1">Uncharacterized protein</fullName>
    </submittedName>
</protein>
<organism evidence="1">
    <name type="scientific">Tanacetum cinerariifolium</name>
    <name type="common">Dalmatian daisy</name>
    <name type="synonym">Chrysanthemum cinerariifolium</name>
    <dbReference type="NCBI Taxonomy" id="118510"/>
    <lineage>
        <taxon>Eukaryota</taxon>
        <taxon>Viridiplantae</taxon>
        <taxon>Streptophyta</taxon>
        <taxon>Embryophyta</taxon>
        <taxon>Tracheophyta</taxon>
        <taxon>Spermatophyta</taxon>
        <taxon>Magnoliopsida</taxon>
        <taxon>eudicotyledons</taxon>
        <taxon>Gunneridae</taxon>
        <taxon>Pentapetalae</taxon>
        <taxon>asterids</taxon>
        <taxon>campanulids</taxon>
        <taxon>Asterales</taxon>
        <taxon>Asteraceae</taxon>
        <taxon>Asteroideae</taxon>
        <taxon>Anthemideae</taxon>
        <taxon>Anthemidinae</taxon>
        <taxon>Tanacetum</taxon>
    </lineage>
</organism>
<accession>A0A699WZ74</accession>
<dbReference type="EMBL" id="BKCJ011753485">
    <property type="protein sequence ID" value="GFD50161.1"/>
    <property type="molecule type" value="Genomic_DNA"/>
</dbReference>
<evidence type="ECO:0000313" key="1">
    <source>
        <dbReference type="EMBL" id="GFD50161.1"/>
    </source>
</evidence>